<organism evidence="1 2">
    <name type="scientific">Ceratodon purpureus</name>
    <name type="common">Fire moss</name>
    <name type="synonym">Dicranum purpureum</name>
    <dbReference type="NCBI Taxonomy" id="3225"/>
    <lineage>
        <taxon>Eukaryota</taxon>
        <taxon>Viridiplantae</taxon>
        <taxon>Streptophyta</taxon>
        <taxon>Embryophyta</taxon>
        <taxon>Bryophyta</taxon>
        <taxon>Bryophytina</taxon>
        <taxon>Bryopsida</taxon>
        <taxon>Dicranidae</taxon>
        <taxon>Pseudoditrichales</taxon>
        <taxon>Ditrichaceae</taxon>
        <taxon>Ceratodon</taxon>
    </lineage>
</organism>
<gene>
    <name evidence="1" type="ORF">KC19_1G112500</name>
</gene>
<evidence type="ECO:0000313" key="2">
    <source>
        <dbReference type="Proteomes" id="UP000822688"/>
    </source>
</evidence>
<protein>
    <submittedName>
        <fullName evidence="1">Uncharacterized protein</fullName>
    </submittedName>
</protein>
<comment type="caution">
    <text evidence="1">The sequence shown here is derived from an EMBL/GenBank/DDBJ whole genome shotgun (WGS) entry which is preliminary data.</text>
</comment>
<proteinExistence type="predicted"/>
<accession>A0A8T0J5T1</accession>
<sequence>MCLLVSATDFVRYLPENYSDIIPVSYEYDDGYETGIGRVGTGSRHSIGGVSGEYERGFVVQPGARSNSRSWLSWWEWPIRNQILVLHDFCAKQRSPNLHQLLSY</sequence>
<keyword evidence="2" id="KW-1185">Reference proteome</keyword>
<evidence type="ECO:0000313" key="1">
    <source>
        <dbReference type="EMBL" id="KAG0590592.1"/>
    </source>
</evidence>
<reference evidence="1" key="1">
    <citation type="submission" date="2020-06" db="EMBL/GenBank/DDBJ databases">
        <title>WGS assembly of Ceratodon purpureus strain R40.</title>
        <authorList>
            <person name="Carey S.B."/>
            <person name="Jenkins J."/>
            <person name="Shu S."/>
            <person name="Lovell J.T."/>
            <person name="Sreedasyam A."/>
            <person name="Maumus F."/>
            <person name="Tiley G.P."/>
            <person name="Fernandez-Pozo N."/>
            <person name="Barry K."/>
            <person name="Chen C."/>
            <person name="Wang M."/>
            <person name="Lipzen A."/>
            <person name="Daum C."/>
            <person name="Saski C.A."/>
            <person name="Payton A.C."/>
            <person name="Mcbreen J.C."/>
            <person name="Conrad R.E."/>
            <person name="Kollar L.M."/>
            <person name="Olsson S."/>
            <person name="Huttunen S."/>
            <person name="Landis J.B."/>
            <person name="Wickett N.J."/>
            <person name="Johnson M.G."/>
            <person name="Rensing S.A."/>
            <person name="Grimwood J."/>
            <person name="Schmutz J."/>
            <person name="Mcdaniel S.F."/>
        </authorList>
    </citation>
    <scope>NUCLEOTIDE SEQUENCE</scope>
    <source>
        <strain evidence="1">R40</strain>
    </source>
</reference>
<dbReference type="Proteomes" id="UP000822688">
    <property type="component" value="Chromosome 1"/>
</dbReference>
<dbReference type="AlphaFoldDB" id="A0A8T0J5T1"/>
<dbReference type="EMBL" id="CM026421">
    <property type="protein sequence ID" value="KAG0590592.1"/>
    <property type="molecule type" value="Genomic_DNA"/>
</dbReference>
<name>A0A8T0J5T1_CERPU</name>